<name>A0A6D2IMA2_9BRAS</name>
<dbReference type="AlphaFoldDB" id="A0A6D2IMA2"/>
<evidence type="ECO:0000313" key="2">
    <source>
        <dbReference type="Proteomes" id="UP000467841"/>
    </source>
</evidence>
<dbReference type="Proteomes" id="UP000467841">
    <property type="component" value="Unassembled WGS sequence"/>
</dbReference>
<accession>A0A6D2IMA2</accession>
<keyword evidence="2" id="KW-1185">Reference proteome</keyword>
<dbReference type="PANTHER" id="PTHR31579:SF39">
    <property type="entry name" value="OS01G0973600 PROTEIN"/>
    <property type="match status" value="1"/>
</dbReference>
<dbReference type="InterPro" id="IPR006502">
    <property type="entry name" value="PDDEXK-like"/>
</dbReference>
<proteinExistence type="predicted"/>
<gene>
    <name evidence="1" type="ORF">MERR_LOCUS16261</name>
</gene>
<evidence type="ECO:0000313" key="1">
    <source>
        <dbReference type="EMBL" id="CAA7029026.1"/>
    </source>
</evidence>
<dbReference type="OrthoDB" id="691424at2759"/>
<dbReference type="Pfam" id="PF04720">
    <property type="entry name" value="PDDEXK_6"/>
    <property type="match status" value="1"/>
</dbReference>
<sequence length="306" mass="34368">MGMDLRVVPAEEWWNRGRDSSHDGERDLGLMVTDFLETGSGGAANGDSYCSSDSDSGFPDPSYLSDKIQFLKYSMPQHETEVLSAVRTLMLTIKEKDLHSVKSGTCNASCIRFYLAKLLRLSGYNAAVCSARWQGGGKVPGGDSEYIDIILSDTDVGQDDRLIIDIDFRSHFEIARAVDSYQRIMESLPVVYVGTVARLNQFLQVMVDAAKFSLKQNSMPLPPWRSLNYLQSKWLSPHKRHLGPISQEGPGMFSPGLHRQCAENLKRLQIAFYAEQESERFMKKKSGLSRRIKPERMRIHGARAAP</sequence>
<protein>
    <recommendedName>
        <fullName evidence="3">DUF506 domain-containing protein</fullName>
    </recommendedName>
</protein>
<dbReference type="EMBL" id="CACVBM020001074">
    <property type="protein sequence ID" value="CAA7029026.1"/>
    <property type="molecule type" value="Genomic_DNA"/>
</dbReference>
<dbReference type="PANTHER" id="PTHR31579">
    <property type="entry name" value="OS03G0796600 PROTEIN"/>
    <property type="match status" value="1"/>
</dbReference>
<reference evidence="1" key="1">
    <citation type="submission" date="2020-01" db="EMBL/GenBank/DDBJ databases">
        <authorList>
            <person name="Mishra B."/>
        </authorList>
    </citation>
    <scope>NUCLEOTIDE SEQUENCE [LARGE SCALE GENOMIC DNA]</scope>
</reference>
<comment type="caution">
    <text evidence="1">The sequence shown here is derived from an EMBL/GenBank/DDBJ whole genome shotgun (WGS) entry which is preliminary data.</text>
</comment>
<dbReference type="NCBIfam" id="TIGR01615">
    <property type="entry name" value="A_thal_3542"/>
    <property type="match status" value="1"/>
</dbReference>
<evidence type="ECO:0008006" key="3">
    <source>
        <dbReference type="Google" id="ProtNLM"/>
    </source>
</evidence>
<organism evidence="1 2">
    <name type="scientific">Microthlaspi erraticum</name>
    <dbReference type="NCBI Taxonomy" id="1685480"/>
    <lineage>
        <taxon>Eukaryota</taxon>
        <taxon>Viridiplantae</taxon>
        <taxon>Streptophyta</taxon>
        <taxon>Embryophyta</taxon>
        <taxon>Tracheophyta</taxon>
        <taxon>Spermatophyta</taxon>
        <taxon>Magnoliopsida</taxon>
        <taxon>eudicotyledons</taxon>
        <taxon>Gunneridae</taxon>
        <taxon>Pentapetalae</taxon>
        <taxon>rosids</taxon>
        <taxon>malvids</taxon>
        <taxon>Brassicales</taxon>
        <taxon>Brassicaceae</taxon>
        <taxon>Coluteocarpeae</taxon>
        <taxon>Microthlaspi</taxon>
    </lineage>
</organism>